<dbReference type="GO" id="GO:0031931">
    <property type="term" value="C:TORC1 complex"/>
    <property type="evidence" value="ECO:0007669"/>
    <property type="project" value="InterPro"/>
</dbReference>
<gene>
    <name evidence="7" type="ORF">PBIL07802_LOCUS17593</name>
    <name evidence="8" type="ORF">PBIL07802_LOCUS17596</name>
</gene>
<feature type="region of interest" description="Disordered" evidence="5">
    <location>
        <begin position="747"/>
        <end position="787"/>
    </location>
</feature>
<feature type="compositionally biased region" description="Basic and acidic residues" evidence="5">
    <location>
        <begin position="971"/>
        <end position="986"/>
    </location>
</feature>
<dbReference type="GO" id="GO:0010506">
    <property type="term" value="P:regulation of autophagy"/>
    <property type="evidence" value="ECO:0007669"/>
    <property type="project" value="TreeGrafter"/>
</dbReference>
<dbReference type="EMBL" id="HBIB01027102">
    <property type="protein sequence ID" value="CAE0255342.1"/>
    <property type="molecule type" value="Transcribed_RNA"/>
</dbReference>
<protein>
    <recommendedName>
        <fullName evidence="6">Raptor N-terminal CASPase-like domain-containing protein</fullName>
    </recommendedName>
</protein>
<evidence type="ECO:0000256" key="4">
    <source>
        <dbReference type="PROSITE-ProRule" id="PRU00221"/>
    </source>
</evidence>
<dbReference type="GO" id="GO:0005737">
    <property type="term" value="C:cytoplasm"/>
    <property type="evidence" value="ECO:0007669"/>
    <property type="project" value="TreeGrafter"/>
</dbReference>
<feature type="compositionally biased region" description="Polar residues" evidence="5">
    <location>
        <begin position="828"/>
        <end position="838"/>
    </location>
</feature>
<dbReference type="InterPro" id="IPR011989">
    <property type="entry name" value="ARM-like"/>
</dbReference>
<dbReference type="EMBL" id="HBIB01027099">
    <property type="protein sequence ID" value="CAE0255339.1"/>
    <property type="molecule type" value="Transcribed_RNA"/>
</dbReference>
<name>A0A7S3DEQ2_9EUKA</name>
<organism evidence="7">
    <name type="scientific">Palpitomonas bilix</name>
    <dbReference type="NCBI Taxonomy" id="652834"/>
    <lineage>
        <taxon>Eukaryota</taxon>
        <taxon>Eukaryota incertae sedis</taxon>
    </lineage>
</organism>
<dbReference type="PROSITE" id="PS50294">
    <property type="entry name" value="WD_REPEATS_REGION"/>
    <property type="match status" value="1"/>
</dbReference>
<dbReference type="GO" id="GO:0030674">
    <property type="term" value="F:protein-macromolecule adaptor activity"/>
    <property type="evidence" value="ECO:0007669"/>
    <property type="project" value="TreeGrafter"/>
</dbReference>
<dbReference type="GO" id="GO:0030307">
    <property type="term" value="P:positive regulation of cell growth"/>
    <property type="evidence" value="ECO:0007669"/>
    <property type="project" value="TreeGrafter"/>
</dbReference>
<dbReference type="InterPro" id="IPR019775">
    <property type="entry name" value="WD40_repeat_CS"/>
</dbReference>
<dbReference type="Pfam" id="PF14538">
    <property type="entry name" value="Raptor_N"/>
    <property type="match status" value="1"/>
</dbReference>
<keyword evidence="3" id="KW-0677">Repeat</keyword>
<dbReference type="Pfam" id="PF00400">
    <property type="entry name" value="WD40"/>
    <property type="match status" value="1"/>
</dbReference>
<dbReference type="PANTHER" id="PTHR12848:SF16">
    <property type="entry name" value="REGULATORY-ASSOCIATED PROTEIN OF MTOR"/>
    <property type="match status" value="1"/>
</dbReference>
<dbReference type="InterPro" id="IPR036322">
    <property type="entry name" value="WD40_repeat_dom_sf"/>
</dbReference>
<dbReference type="GO" id="GO:0009267">
    <property type="term" value="P:cellular response to starvation"/>
    <property type="evidence" value="ECO:0007669"/>
    <property type="project" value="TreeGrafter"/>
</dbReference>
<keyword evidence="2 4" id="KW-0853">WD repeat</keyword>
<dbReference type="InterPro" id="IPR016024">
    <property type="entry name" value="ARM-type_fold"/>
</dbReference>
<comment type="similarity">
    <text evidence="1">Belongs to the WD repeat RAPTOR family.</text>
</comment>
<dbReference type="PROSITE" id="PS00678">
    <property type="entry name" value="WD_REPEATS_1"/>
    <property type="match status" value="1"/>
</dbReference>
<reference evidence="7" key="1">
    <citation type="submission" date="2021-01" db="EMBL/GenBank/DDBJ databases">
        <authorList>
            <person name="Corre E."/>
            <person name="Pelletier E."/>
            <person name="Niang G."/>
            <person name="Scheremetjew M."/>
            <person name="Finn R."/>
            <person name="Kale V."/>
            <person name="Holt S."/>
            <person name="Cochrane G."/>
            <person name="Meng A."/>
            <person name="Brown T."/>
            <person name="Cohen L."/>
        </authorList>
    </citation>
    <scope>NUCLEOTIDE SEQUENCE</scope>
    <source>
        <strain evidence="7">NIES-2562</strain>
    </source>
</reference>
<evidence type="ECO:0000313" key="7">
    <source>
        <dbReference type="EMBL" id="CAE0255339.1"/>
    </source>
</evidence>
<evidence type="ECO:0000313" key="8">
    <source>
        <dbReference type="EMBL" id="CAE0255342.1"/>
    </source>
</evidence>
<dbReference type="GO" id="GO:0071230">
    <property type="term" value="P:cellular response to amino acid stimulus"/>
    <property type="evidence" value="ECO:0007669"/>
    <property type="project" value="TreeGrafter"/>
</dbReference>
<sequence>MVPETQRQPDYDQDEAPKATPFLSEHRHREFPHGAVTSYDCRREEKTDWRTKDKMKTVGVALVTCLNIGVNPPGQVASTPCARLECWLDPKQGGEPAKTLEAIGRRLQGQYERWQPRAKYKLGLDPHPEEVKRLAINMRKLAKEDRVLFHYNGHGVPKPTPNGEIWVFNKQYTQYLPLSLYDLQCWLGTPTIYVFDCPATGVVVDCFVQFAEDREKEGDRYSQSSDISFKHLHKDSIILGACDGSGSLPVNPDFPADLFTSCITTPIKMALRWFSNKSYLAKVSPELIDEICSGDGRFGKSSDRKTPLGELNWIFTAITDTIAWNMLPRDMFQRLFRQDLMVASLFRNFLLAERIMRSADCRPVSHPRLPPGSHRHPLWEAWDFAAETCLVQIQSLEDDHEALIQGSGGHVAGMDVHQELRKRDKLDGFRPSTFFSEQLTAFEVWLDFGSEERGAPEQLPIVLQVLLSQSHRLRALKLLARFVAMGRWATDLALSVGIFPYVLKLLQSPTVELKPVLIEIWSRILYLDESCKGDLLKDNCQNIFVEYISNENGKVYGRVCAAFVTALLLNDSSQMKSICIENKTFDSLSTGISSGVVQLVLWSLLALAKLKPDSEHIMSFRKPFFETVTPHLGSSHPDIRASAMYCISEWFCNKWVYGPSFAEVTVALCKGAEDASPLVRYEAFIGVHRLCMCENVQRELARLDTNGVVDYDVIRTDDSASVVHMMASSVPQGTSSFGSLTFSPTAREVLSPDGTLPQGRRVPGNERTQQEQKPEPNHDLSSSSAGVDSSILNGLSSLWHALQVLATDPVPDISKRSVEIASSLVLKPSSSGERNVQSVREESPARRRQSPGLRDRVDSGSRSSPRLSLRRKKNSSRDPSPTPEPSRSRPSRDEKQHQERNQVRGVRSGGSGPRSVNENDQQGSDAVKSELFSWFVDEFVREQDKGVSNASPYSKSMAFSMDSAVHGRPKSQKEEKKKENKKMSREDEKLKIVDPVVLLQSESGGVPTALCFSVNEPYLFVAKGANDLSVWDYSIGSEVNMFRNGNPERSCVSSLEILNIGNMDDWLLCASSNDGVVRCWRDVTKSNVRVTTSFHALPEVSALAVHPAHSALPFKSIFVHSKGQLICGGAAPIIRVWDLVREQSVQTLPTMTSSIITALSADVSADLSGDQEVGSLVVAGTSCGMINVYDLRVGSIAVSSMGGGGGENFAPIFSSQGHSRAVVDLRLVRHGIMVSGSQDGEAKVWDVRKCQVIRTINTEAPIHGMAVHRSAPIFAAGSESVSTFSLEGKRLSSIRYYDGFLSTRIAPVHSLAFHPSRMLLGIASQDSVVTVYGSAEEKARMN</sequence>
<dbReference type="Gene3D" id="1.25.10.10">
    <property type="entry name" value="Leucine-rich Repeat Variant"/>
    <property type="match status" value="1"/>
</dbReference>
<feature type="region of interest" description="Disordered" evidence="5">
    <location>
        <begin position="1"/>
        <end position="29"/>
    </location>
</feature>
<dbReference type="Gene3D" id="2.130.10.10">
    <property type="entry name" value="YVTN repeat-like/Quinoprotein amine dehydrogenase"/>
    <property type="match status" value="2"/>
</dbReference>
<feature type="compositionally biased region" description="Basic and acidic residues" evidence="5">
    <location>
        <begin position="768"/>
        <end position="778"/>
    </location>
</feature>
<dbReference type="PANTHER" id="PTHR12848">
    <property type="entry name" value="REGULATORY-ASSOCIATED PROTEIN OF MTOR"/>
    <property type="match status" value="1"/>
</dbReference>
<dbReference type="SUPFAM" id="SSF48371">
    <property type="entry name" value="ARM repeat"/>
    <property type="match status" value="1"/>
</dbReference>
<dbReference type="GO" id="GO:0031929">
    <property type="term" value="P:TOR signaling"/>
    <property type="evidence" value="ECO:0007669"/>
    <property type="project" value="InterPro"/>
</dbReference>
<dbReference type="InterPro" id="IPR015943">
    <property type="entry name" value="WD40/YVTN_repeat-like_dom_sf"/>
</dbReference>
<feature type="repeat" description="WD" evidence="4">
    <location>
        <begin position="1215"/>
        <end position="1255"/>
    </location>
</feature>
<evidence type="ECO:0000256" key="5">
    <source>
        <dbReference type="SAM" id="MobiDB-lite"/>
    </source>
</evidence>
<evidence type="ECO:0000256" key="2">
    <source>
        <dbReference type="ARBA" id="ARBA00022574"/>
    </source>
</evidence>
<dbReference type="PRINTS" id="PR01547">
    <property type="entry name" value="YEAST176DUF"/>
</dbReference>
<evidence type="ECO:0000256" key="1">
    <source>
        <dbReference type="ARBA" id="ARBA00009257"/>
    </source>
</evidence>
<dbReference type="PROSITE" id="PS50082">
    <property type="entry name" value="WD_REPEATS_2"/>
    <property type="match status" value="1"/>
</dbReference>
<dbReference type="InterPro" id="IPR004083">
    <property type="entry name" value="Raptor"/>
</dbReference>
<dbReference type="SMART" id="SM00320">
    <property type="entry name" value="WD40"/>
    <property type="match status" value="7"/>
</dbReference>
<accession>A0A7S3DEQ2</accession>
<dbReference type="SUPFAM" id="SSF50978">
    <property type="entry name" value="WD40 repeat-like"/>
    <property type="match status" value="1"/>
</dbReference>
<feature type="domain" description="Raptor N-terminal CASPase-like" evidence="6">
    <location>
        <begin position="54"/>
        <end position="208"/>
    </location>
</feature>
<dbReference type="InterPro" id="IPR029347">
    <property type="entry name" value="Raptor_N"/>
</dbReference>
<dbReference type="InterPro" id="IPR001680">
    <property type="entry name" value="WD40_rpt"/>
</dbReference>
<dbReference type="SMART" id="SM01302">
    <property type="entry name" value="Raptor_N"/>
    <property type="match status" value="1"/>
</dbReference>
<feature type="region of interest" description="Disordered" evidence="5">
    <location>
        <begin position="959"/>
        <end position="986"/>
    </location>
</feature>
<evidence type="ECO:0000259" key="6">
    <source>
        <dbReference type="SMART" id="SM01302"/>
    </source>
</evidence>
<feature type="region of interest" description="Disordered" evidence="5">
    <location>
        <begin position="827"/>
        <end position="924"/>
    </location>
</feature>
<proteinExistence type="inferred from homology"/>
<evidence type="ECO:0000256" key="3">
    <source>
        <dbReference type="ARBA" id="ARBA00022737"/>
    </source>
</evidence>
<feature type="compositionally biased region" description="Basic and acidic residues" evidence="5">
    <location>
        <begin position="886"/>
        <end position="902"/>
    </location>
</feature>